<organism evidence="2 3">
    <name type="scientific">Cajanus cajan</name>
    <name type="common">Pigeon pea</name>
    <name type="synonym">Cajanus indicus</name>
    <dbReference type="NCBI Taxonomy" id="3821"/>
    <lineage>
        <taxon>Eukaryota</taxon>
        <taxon>Viridiplantae</taxon>
        <taxon>Streptophyta</taxon>
        <taxon>Embryophyta</taxon>
        <taxon>Tracheophyta</taxon>
        <taxon>Spermatophyta</taxon>
        <taxon>Magnoliopsida</taxon>
        <taxon>eudicotyledons</taxon>
        <taxon>Gunneridae</taxon>
        <taxon>Pentapetalae</taxon>
        <taxon>rosids</taxon>
        <taxon>fabids</taxon>
        <taxon>Fabales</taxon>
        <taxon>Fabaceae</taxon>
        <taxon>Papilionoideae</taxon>
        <taxon>50 kb inversion clade</taxon>
        <taxon>NPAAA clade</taxon>
        <taxon>indigoferoid/millettioid clade</taxon>
        <taxon>Phaseoleae</taxon>
        <taxon>Cajanus</taxon>
    </lineage>
</organism>
<evidence type="ECO:0000259" key="1">
    <source>
        <dbReference type="Pfam" id="PF22936"/>
    </source>
</evidence>
<dbReference type="InterPro" id="IPR054722">
    <property type="entry name" value="PolX-like_BBD"/>
</dbReference>
<protein>
    <recommendedName>
        <fullName evidence="1">Retrovirus-related Pol polyprotein from transposon TNT 1-94-like beta-barrel domain-containing protein</fullName>
    </recommendedName>
</protein>
<dbReference type="AlphaFoldDB" id="A0A151S8J9"/>
<keyword evidence="3" id="KW-1185">Reference proteome</keyword>
<reference evidence="2" key="1">
    <citation type="journal article" date="2012" name="Nat. Biotechnol.">
        <title>Draft genome sequence of pigeonpea (Cajanus cajan), an orphan legume crop of resource-poor farmers.</title>
        <authorList>
            <person name="Varshney R.K."/>
            <person name="Chen W."/>
            <person name="Li Y."/>
            <person name="Bharti A.K."/>
            <person name="Saxena R.K."/>
            <person name="Schlueter J.A."/>
            <person name="Donoghue M.T."/>
            <person name="Azam S."/>
            <person name="Fan G."/>
            <person name="Whaley A.M."/>
            <person name="Farmer A.D."/>
            <person name="Sheridan J."/>
            <person name="Iwata A."/>
            <person name="Tuteja R."/>
            <person name="Penmetsa R.V."/>
            <person name="Wu W."/>
            <person name="Upadhyaya H.D."/>
            <person name="Yang S.P."/>
            <person name="Shah T."/>
            <person name="Saxena K.B."/>
            <person name="Michael T."/>
            <person name="McCombie W.R."/>
            <person name="Yang B."/>
            <person name="Zhang G."/>
            <person name="Yang H."/>
            <person name="Wang J."/>
            <person name="Spillane C."/>
            <person name="Cook D.R."/>
            <person name="May G.D."/>
            <person name="Xu X."/>
            <person name="Jackson S.A."/>
        </authorList>
    </citation>
    <scope>NUCLEOTIDE SEQUENCE [LARGE SCALE GENOMIC DNA]</scope>
</reference>
<evidence type="ECO:0000313" key="3">
    <source>
        <dbReference type="Proteomes" id="UP000075243"/>
    </source>
</evidence>
<gene>
    <name evidence="2" type="ORF">KK1_027151</name>
</gene>
<accession>A0A151S8J9</accession>
<dbReference type="Pfam" id="PF22936">
    <property type="entry name" value="Pol_BBD"/>
    <property type="match status" value="1"/>
</dbReference>
<feature type="domain" description="Retrovirus-related Pol polyprotein from transposon TNT 1-94-like beta-barrel" evidence="1">
    <location>
        <begin position="5"/>
        <end position="85"/>
    </location>
</feature>
<dbReference type="Proteomes" id="UP000075243">
    <property type="component" value="Unassembled WGS sequence"/>
</dbReference>
<proteinExistence type="predicted"/>
<dbReference type="EMBL" id="KQ483444">
    <property type="protein sequence ID" value="KYP51087.1"/>
    <property type="molecule type" value="Genomic_DNA"/>
</dbReference>
<sequence>MQRNWVMDSECTYYMCLVKDFFETLKLKKNGVMLFDNNKACKVEGMGIAHLRIFDNREILLQDVQYVFGLKRNVLSISMFDDLGYSTKIEHGMMKIFNDVLIVVKETKRNSLYIFMVIMLLFMHL</sequence>
<name>A0A151S8J9_CAJCA</name>
<dbReference type="Gramene" id="C.cajan_26151.t">
    <property type="protein sequence ID" value="C.cajan_26151.t.cds1"/>
    <property type="gene ID" value="C.cajan_26151"/>
</dbReference>
<evidence type="ECO:0000313" key="2">
    <source>
        <dbReference type="EMBL" id="KYP51087.1"/>
    </source>
</evidence>